<keyword evidence="3" id="KW-0813">Transport</keyword>
<evidence type="ECO:0000256" key="3">
    <source>
        <dbReference type="ARBA" id="ARBA00022448"/>
    </source>
</evidence>
<dbReference type="RefSeq" id="WP_035161256.1">
    <property type="nucleotide sequence ID" value="NZ_AZTB01000001.1"/>
</dbReference>
<comment type="caution">
    <text evidence="9">The sequence shown here is derived from an EMBL/GenBank/DDBJ whole genome shotgun (WGS) entry which is preliminary data.</text>
</comment>
<evidence type="ECO:0000256" key="5">
    <source>
        <dbReference type="ARBA" id="ARBA00022692"/>
    </source>
</evidence>
<dbReference type="InterPro" id="IPR002549">
    <property type="entry name" value="AI-2E-like"/>
</dbReference>
<dbReference type="EMBL" id="AZTB01000001">
    <property type="protein sequence ID" value="KGG81473.1"/>
    <property type="molecule type" value="Genomic_DNA"/>
</dbReference>
<evidence type="ECO:0000256" key="8">
    <source>
        <dbReference type="SAM" id="Phobius"/>
    </source>
</evidence>
<organism evidence="9 10">
    <name type="scientific">Caloranaerobacter azorensis H53214</name>
    <dbReference type="NCBI Taxonomy" id="1156417"/>
    <lineage>
        <taxon>Bacteria</taxon>
        <taxon>Bacillati</taxon>
        <taxon>Bacillota</taxon>
        <taxon>Tissierellia</taxon>
        <taxon>Tissierellales</taxon>
        <taxon>Thermohalobacteraceae</taxon>
        <taxon>Caloranaerobacter</taxon>
    </lineage>
</organism>
<dbReference type="PANTHER" id="PTHR21716:SF53">
    <property type="entry name" value="PERMEASE PERM-RELATED"/>
    <property type="match status" value="1"/>
</dbReference>
<reference evidence="9 10" key="1">
    <citation type="submission" date="2013-12" db="EMBL/GenBank/DDBJ databases">
        <title>Draft genome sequence of Caloranaerobacter sp. H53214.</title>
        <authorList>
            <person name="Jiang L.J."/>
            <person name="Shao Z.Z."/>
            <person name="Long M.N."/>
        </authorList>
    </citation>
    <scope>NUCLEOTIDE SEQUENCE [LARGE SCALE GENOMIC DNA]</scope>
    <source>
        <strain evidence="9 10">H53214</strain>
    </source>
</reference>
<accession>A0A096BL15</accession>
<dbReference type="PANTHER" id="PTHR21716">
    <property type="entry name" value="TRANSMEMBRANE PROTEIN"/>
    <property type="match status" value="1"/>
</dbReference>
<protein>
    <recommendedName>
        <fullName evidence="11">Permease</fullName>
    </recommendedName>
</protein>
<evidence type="ECO:0000313" key="9">
    <source>
        <dbReference type="EMBL" id="KGG81473.1"/>
    </source>
</evidence>
<feature type="transmembrane region" description="Helical" evidence="8">
    <location>
        <begin position="104"/>
        <end position="125"/>
    </location>
</feature>
<dbReference type="GO" id="GO:0055085">
    <property type="term" value="P:transmembrane transport"/>
    <property type="evidence" value="ECO:0007669"/>
    <property type="project" value="TreeGrafter"/>
</dbReference>
<evidence type="ECO:0000256" key="6">
    <source>
        <dbReference type="ARBA" id="ARBA00022989"/>
    </source>
</evidence>
<evidence type="ECO:0000256" key="7">
    <source>
        <dbReference type="ARBA" id="ARBA00023136"/>
    </source>
</evidence>
<feature type="transmembrane region" description="Helical" evidence="8">
    <location>
        <begin position="48"/>
        <end position="65"/>
    </location>
</feature>
<keyword evidence="5 8" id="KW-0812">Transmembrane</keyword>
<keyword evidence="7 8" id="KW-0472">Membrane</keyword>
<sequence length="392" mass="44075">MRNLVNFIIYLREIFIVCLLGLIIYFLVNIGNKYVETNKRISISKKKIIKIITTLLIVLFVYIIGKITKNVTGLFTPFILSIGLSYLLNPMVNSLEKRKVPRALGVLIVYLILIGFILIISFSIFPKLINEFKKLIDVLPNYFNDAYEFFNEIYISYSKNIASLPPGLQGINEVVKSNLDKIQVTLLNSLKNFTNSIMHVFSKAVSFILIPILTFYFLKDKDYFKKKITMLIPKVYRQDVLYVFREIDVVLGKFIRGQLIVAVFVGVATTIGLLMLGIDFALIIGIIAGIANVIPYFGPIIGVIPALVFALMESPLKALWVIILFTAIQQFESGIISPKIVGESVGLHPVVVIFSLLIGGSYFGIWGLLLAVPTTAILKIVINFIINKLIRL</sequence>
<evidence type="ECO:0000256" key="4">
    <source>
        <dbReference type="ARBA" id="ARBA00022475"/>
    </source>
</evidence>
<feature type="transmembrane region" description="Helical" evidence="8">
    <location>
        <begin position="261"/>
        <end position="294"/>
    </location>
</feature>
<evidence type="ECO:0000256" key="2">
    <source>
        <dbReference type="ARBA" id="ARBA00009773"/>
    </source>
</evidence>
<comment type="similarity">
    <text evidence="2">Belongs to the autoinducer-2 exporter (AI-2E) (TC 2.A.86) family.</text>
</comment>
<dbReference type="Pfam" id="PF01594">
    <property type="entry name" value="AI-2E_transport"/>
    <property type="match status" value="1"/>
</dbReference>
<gene>
    <name evidence="9" type="ORF">Y919_00480</name>
</gene>
<comment type="subcellular location">
    <subcellularLocation>
        <location evidence="1">Cell membrane</location>
        <topology evidence="1">Multi-pass membrane protein</topology>
    </subcellularLocation>
</comment>
<evidence type="ECO:0000256" key="1">
    <source>
        <dbReference type="ARBA" id="ARBA00004651"/>
    </source>
</evidence>
<dbReference type="AlphaFoldDB" id="A0A096BL15"/>
<dbReference type="GO" id="GO:0005886">
    <property type="term" value="C:plasma membrane"/>
    <property type="evidence" value="ECO:0007669"/>
    <property type="project" value="UniProtKB-SubCell"/>
</dbReference>
<dbReference type="STRING" id="1156417.Y919_00480"/>
<evidence type="ECO:0008006" key="11">
    <source>
        <dbReference type="Google" id="ProtNLM"/>
    </source>
</evidence>
<feature type="transmembrane region" description="Helical" evidence="8">
    <location>
        <begin position="300"/>
        <end position="328"/>
    </location>
</feature>
<evidence type="ECO:0000313" key="10">
    <source>
        <dbReference type="Proteomes" id="UP000029622"/>
    </source>
</evidence>
<dbReference type="Proteomes" id="UP000029622">
    <property type="component" value="Unassembled WGS sequence"/>
</dbReference>
<keyword evidence="4" id="KW-1003">Cell membrane</keyword>
<feature type="transmembrane region" description="Helical" evidence="8">
    <location>
        <begin position="6"/>
        <end position="28"/>
    </location>
</feature>
<proteinExistence type="inferred from homology"/>
<feature type="transmembrane region" description="Helical" evidence="8">
    <location>
        <begin position="71"/>
        <end position="92"/>
    </location>
</feature>
<feature type="transmembrane region" description="Helical" evidence="8">
    <location>
        <begin position="197"/>
        <end position="218"/>
    </location>
</feature>
<name>A0A096BL15_9FIRM</name>
<keyword evidence="6 8" id="KW-1133">Transmembrane helix</keyword>